<evidence type="ECO:0000313" key="2">
    <source>
        <dbReference type="Proteomes" id="UP000624041"/>
    </source>
</evidence>
<evidence type="ECO:0000313" key="1">
    <source>
        <dbReference type="EMBL" id="GGN66680.1"/>
    </source>
</evidence>
<name>A0A917Y3R7_9BACI</name>
<accession>A0A917Y3R7</accession>
<dbReference type="Proteomes" id="UP000624041">
    <property type="component" value="Unassembled WGS sequence"/>
</dbReference>
<organism evidence="1 2">
    <name type="scientific">Oceanobacillus indicireducens</name>
    <dbReference type="NCBI Taxonomy" id="1004261"/>
    <lineage>
        <taxon>Bacteria</taxon>
        <taxon>Bacillati</taxon>
        <taxon>Bacillota</taxon>
        <taxon>Bacilli</taxon>
        <taxon>Bacillales</taxon>
        <taxon>Bacillaceae</taxon>
        <taxon>Oceanobacillus</taxon>
    </lineage>
</organism>
<reference evidence="1" key="2">
    <citation type="submission" date="2020-09" db="EMBL/GenBank/DDBJ databases">
        <authorList>
            <person name="Sun Q."/>
            <person name="Ohkuma M."/>
        </authorList>
    </citation>
    <scope>NUCLEOTIDE SEQUENCE</scope>
    <source>
        <strain evidence="1">JCM 17251</strain>
    </source>
</reference>
<comment type="caution">
    <text evidence="1">The sequence shown here is derived from an EMBL/GenBank/DDBJ whole genome shotgun (WGS) entry which is preliminary data.</text>
</comment>
<dbReference type="EMBL" id="BMOS01000048">
    <property type="protein sequence ID" value="GGN66680.1"/>
    <property type="molecule type" value="Genomic_DNA"/>
</dbReference>
<gene>
    <name evidence="1" type="ORF">GCM10007971_36950</name>
</gene>
<protein>
    <submittedName>
        <fullName evidence="1">Uncharacterized protein</fullName>
    </submittedName>
</protein>
<keyword evidence="2" id="KW-1185">Reference proteome</keyword>
<sequence length="64" mass="7352">MADYYIRTVETPALACLVRQDSLSCPREALYIPRAMVDTVSRLVQISIFIWREDNGEGLYKRSA</sequence>
<proteinExistence type="predicted"/>
<dbReference type="AlphaFoldDB" id="A0A917Y3R7"/>
<reference evidence="1" key="1">
    <citation type="journal article" date="2014" name="Int. J. Syst. Evol. Microbiol.">
        <title>Complete genome sequence of Corynebacterium casei LMG S-19264T (=DSM 44701T), isolated from a smear-ripened cheese.</title>
        <authorList>
            <consortium name="US DOE Joint Genome Institute (JGI-PGF)"/>
            <person name="Walter F."/>
            <person name="Albersmeier A."/>
            <person name="Kalinowski J."/>
            <person name="Ruckert C."/>
        </authorList>
    </citation>
    <scope>NUCLEOTIDE SEQUENCE</scope>
    <source>
        <strain evidence="1">JCM 17251</strain>
    </source>
</reference>